<sequence>MLHCGDFGIWPGAEGARYLREVDRALAEHDAVLWFVDGNHEDHPRLGRVPRVEGRGRVAERVWHLPRGHRWRWHGRTWLALGGAVSVDRALRREGLDWWPGEQITERQALRVAADGPADVMLTHDCPALVDHEFGTPPSFWAREDLEAGDVHRRRLQRVVDAVRPGHLIHGHLHRAYLRTVDMPHGPVRVAGLDCDGLPVGNWAVLDVPTMAWLKIPLGPKGPHEE</sequence>
<name>A0A7W3LIK3_ACTNM</name>
<comment type="caution">
    <text evidence="1">The sequence shown here is derived from an EMBL/GenBank/DDBJ whole genome shotgun (WGS) entry which is preliminary data.</text>
</comment>
<evidence type="ECO:0008006" key="3">
    <source>
        <dbReference type="Google" id="ProtNLM"/>
    </source>
</evidence>
<dbReference type="InterPro" id="IPR029052">
    <property type="entry name" value="Metallo-depent_PP-like"/>
</dbReference>
<organism evidence="1 2">
    <name type="scientific">Actinomadura namibiensis</name>
    <dbReference type="NCBI Taxonomy" id="182080"/>
    <lineage>
        <taxon>Bacteria</taxon>
        <taxon>Bacillati</taxon>
        <taxon>Actinomycetota</taxon>
        <taxon>Actinomycetes</taxon>
        <taxon>Streptosporangiales</taxon>
        <taxon>Thermomonosporaceae</taxon>
        <taxon>Actinomadura</taxon>
    </lineage>
</organism>
<reference evidence="1 2" key="1">
    <citation type="submission" date="2020-08" db="EMBL/GenBank/DDBJ databases">
        <title>Genomic Encyclopedia of Type Strains, Phase IV (KMG-IV): sequencing the most valuable type-strain genomes for metagenomic binning, comparative biology and taxonomic classification.</title>
        <authorList>
            <person name="Goeker M."/>
        </authorList>
    </citation>
    <scope>NUCLEOTIDE SEQUENCE [LARGE SCALE GENOMIC DNA]</scope>
    <source>
        <strain evidence="1 2">DSM 44197</strain>
    </source>
</reference>
<dbReference type="SUPFAM" id="SSF56300">
    <property type="entry name" value="Metallo-dependent phosphatases"/>
    <property type="match status" value="1"/>
</dbReference>
<dbReference type="Gene3D" id="3.60.21.10">
    <property type="match status" value="1"/>
</dbReference>
<keyword evidence="2" id="KW-1185">Reference proteome</keyword>
<dbReference type="EMBL" id="JACJIA010000001">
    <property type="protein sequence ID" value="MBA8948832.1"/>
    <property type="molecule type" value="Genomic_DNA"/>
</dbReference>
<dbReference type="Proteomes" id="UP000572680">
    <property type="component" value="Unassembled WGS sequence"/>
</dbReference>
<evidence type="ECO:0000313" key="2">
    <source>
        <dbReference type="Proteomes" id="UP000572680"/>
    </source>
</evidence>
<gene>
    <name evidence="1" type="ORF">HNR61_000430</name>
</gene>
<evidence type="ECO:0000313" key="1">
    <source>
        <dbReference type="EMBL" id="MBA8948832.1"/>
    </source>
</evidence>
<accession>A0A7W3LIK3</accession>
<proteinExistence type="predicted"/>
<protein>
    <recommendedName>
        <fullName evidence="3">Calcineurin-like phosphoesterase domain-containing protein</fullName>
    </recommendedName>
</protein>
<dbReference type="AlphaFoldDB" id="A0A7W3LIK3"/>